<reference evidence="1" key="1">
    <citation type="journal article" date="2015" name="Nature">
        <title>Complex archaea that bridge the gap between prokaryotes and eukaryotes.</title>
        <authorList>
            <person name="Spang A."/>
            <person name="Saw J.H."/>
            <person name="Jorgensen S.L."/>
            <person name="Zaremba-Niedzwiedzka K."/>
            <person name="Martijn J."/>
            <person name="Lind A.E."/>
            <person name="van Eijk R."/>
            <person name="Schleper C."/>
            <person name="Guy L."/>
            <person name="Ettema T.J."/>
        </authorList>
    </citation>
    <scope>NUCLEOTIDE SEQUENCE</scope>
</reference>
<organism evidence="1">
    <name type="scientific">marine sediment metagenome</name>
    <dbReference type="NCBI Taxonomy" id="412755"/>
    <lineage>
        <taxon>unclassified sequences</taxon>
        <taxon>metagenomes</taxon>
        <taxon>ecological metagenomes</taxon>
    </lineage>
</organism>
<protein>
    <submittedName>
        <fullName evidence="1">Uncharacterized protein</fullName>
    </submittedName>
</protein>
<dbReference type="EMBL" id="LAZR01015853">
    <property type="protein sequence ID" value="KKM07069.1"/>
    <property type="molecule type" value="Genomic_DNA"/>
</dbReference>
<proteinExistence type="predicted"/>
<gene>
    <name evidence="1" type="ORF">LCGC14_1737630</name>
</gene>
<evidence type="ECO:0000313" key="1">
    <source>
        <dbReference type="EMBL" id="KKM07069.1"/>
    </source>
</evidence>
<accession>A0A0F9H7K2</accession>
<comment type="caution">
    <text evidence="1">The sequence shown here is derived from an EMBL/GenBank/DDBJ whole genome shotgun (WGS) entry which is preliminary data.</text>
</comment>
<name>A0A0F9H7K2_9ZZZZ</name>
<sequence>MKRFTYAPTDDLTVQELSDIFKVTVVALIEGLSGQVQTGSDALEFEEPIYDSFPDDVKKHFTETKVD</sequence>
<dbReference type="AlphaFoldDB" id="A0A0F9H7K2"/>